<dbReference type="InterPro" id="IPR013078">
    <property type="entry name" value="His_Pase_superF_clade-1"/>
</dbReference>
<organism evidence="1 2">
    <name type="scientific">Brachybacterium ginsengisoli</name>
    <dbReference type="NCBI Taxonomy" id="1331682"/>
    <lineage>
        <taxon>Bacteria</taxon>
        <taxon>Bacillati</taxon>
        <taxon>Actinomycetota</taxon>
        <taxon>Actinomycetes</taxon>
        <taxon>Micrococcales</taxon>
        <taxon>Dermabacteraceae</taxon>
        <taxon>Brachybacterium</taxon>
    </lineage>
</organism>
<dbReference type="CDD" id="cd07067">
    <property type="entry name" value="HP_PGM_like"/>
    <property type="match status" value="1"/>
</dbReference>
<dbReference type="InterPro" id="IPR029033">
    <property type="entry name" value="His_PPase_superfam"/>
</dbReference>
<keyword evidence="2" id="KW-1185">Reference proteome</keyword>
<dbReference type="AlphaFoldDB" id="A0A291H250"/>
<proteinExistence type="predicted"/>
<dbReference type="SUPFAM" id="SSF53254">
    <property type="entry name" value="Phosphoglycerate mutase-like"/>
    <property type="match status" value="1"/>
</dbReference>
<dbReference type="EMBL" id="CP023564">
    <property type="protein sequence ID" value="ATG56446.1"/>
    <property type="molecule type" value="Genomic_DNA"/>
</dbReference>
<dbReference type="SMART" id="SM00855">
    <property type="entry name" value="PGAM"/>
    <property type="match status" value="1"/>
</dbReference>
<accession>A0A291H250</accession>
<sequence length="191" mass="19674">MLRHGESTANVEGLIVSVPGPRALTEVGLTPLGREQARRAAAQGLAQGLGPGTVVISSDFARALQTAEEFAAGIGAAAPRVDERLRERSFGGYDEGPASAYDEVWRVDRGRGTHEGGVEQVAAVAARVLAVLREADDLASTAPVVLVAHGDVLQIALALGAGADPHEHRDVPHLGNAELREIGAGRDAAGS</sequence>
<protein>
    <submittedName>
        <fullName evidence="1">Histidine phosphatase family protein</fullName>
    </submittedName>
</protein>
<dbReference type="PANTHER" id="PTHR47821">
    <property type="entry name" value="PHOSPHOGLYCERATE MUTASE FAMILY PROTEIN"/>
    <property type="match status" value="1"/>
</dbReference>
<dbReference type="Pfam" id="PF00300">
    <property type="entry name" value="His_Phos_1"/>
    <property type="match status" value="1"/>
</dbReference>
<dbReference type="OrthoDB" id="4697614at2"/>
<name>A0A291H250_9MICO</name>
<gene>
    <name evidence="1" type="ORF">CFK41_02920</name>
</gene>
<reference evidence="1 2" key="1">
    <citation type="journal article" date="2014" name="Int. J. Syst. Evol. Microbiol.">
        <title>Brachybacterium ginsengisoli sp. nov., isolated from soil of a ginseng field.</title>
        <authorList>
            <person name="Hoang V.A."/>
            <person name="Kim Y.J."/>
            <person name="Nguyen N.L."/>
            <person name="Yang D.C."/>
        </authorList>
    </citation>
    <scope>NUCLEOTIDE SEQUENCE [LARGE SCALE GENOMIC DNA]</scope>
    <source>
        <strain evidence="1 2">DCY80</strain>
    </source>
</reference>
<dbReference type="Proteomes" id="UP000217889">
    <property type="component" value="Chromosome"/>
</dbReference>
<evidence type="ECO:0000313" key="1">
    <source>
        <dbReference type="EMBL" id="ATG56446.1"/>
    </source>
</evidence>
<evidence type="ECO:0000313" key="2">
    <source>
        <dbReference type="Proteomes" id="UP000217889"/>
    </source>
</evidence>
<dbReference type="PANTHER" id="PTHR47821:SF2">
    <property type="entry name" value="PHOSPHOGLYCERATE MUTASE FAMILY PROTEIN"/>
    <property type="match status" value="1"/>
</dbReference>
<dbReference type="Gene3D" id="3.40.50.1240">
    <property type="entry name" value="Phosphoglycerate mutase-like"/>
    <property type="match status" value="1"/>
</dbReference>
<dbReference type="KEGG" id="bgg:CFK41_02920"/>